<keyword evidence="1" id="KW-0472">Membrane</keyword>
<feature type="transmembrane region" description="Helical" evidence="1">
    <location>
        <begin position="73"/>
        <end position="90"/>
    </location>
</feature>
<sequence length="224" mass="22202">MDSNPLIGGRHPLRMGGHMTAPIATSADPDLSATGSTRRGAPVAGAAMCGGAIVFAATGFPGVGAALPQSTGWAGLAGVLLVFAGFRAFGRRHRAGSGRLAGWGRGLLMAGLVATAVGFLANAVGPLAPGGVEGMVALAGVPAWVLSHLVYIGATVLGAATLRKRSGPLPEAVLMVASLPLLVLGVAAGLRLGEPASGFVTWAATEGQAGLVWSLIGVRLCRRG</sequence>
<proteinExistence type="predicted"/>
<evidence type="ECO:0000256" key="1">
    <source>
        <dbReference type="SAM" id="Phobius"/>
    </source>
</evidence>
<accession>A0ABT7YN12</accession>
<keyword evidence="1" id="KW-1133">Transmembrane helix</keyword>
<dbReference type="Proteomes" id="UP001171902">
    <property type="component" value="Unassembled WGS sequence"/>
</dbReference>
<feature type="transmembrane region" description="Helical" evidence="1">
    <location>
        <begin position="43"/>
        <end position="67"/>
    </location>
</feature>
<gene>
    <name evidence="2" type="ORF">QWI33_09815</name>
</gene>
<comment type="caution">
    <text evidence="2">The sequence shown here is derived from an EMBL/GenBank/DDBJ whole genome shotgun (WGS) entry which is preliminary data.</text>
</comment>
<keyword evidence="1" id="KW-0812">Transmembrane</keyword>
<feature type="transmembrane region" description="Helical" evidence="1">
    <location>
        <begin position="199"/>
        <end position="221"/>
    </location>
</feature>
<organism evidence="2 3">
    <name type="scientific">Glycomyces tritici</name>
    <dbReference type="NCBI Taxonomy" id="2665176"/>
    <lineage>
        <taxon>Bacteria</taxon>
        <taxon>Bacillati</taxon>
        <taxon>Actinomycetota</taxon>
        <taxon>Actinomycetes</taxon>
        <taxon>Glycomycetales</taxon>
        <taxon>Glycomycetaceae</taxon>
        <taxon>Glycomyces</taxon>
    </lineage>
</organism>
<keyword evidence="3" id="KW-1185">Reference proteome</keyword>
<name>A0ABT7YN12_9ACTN</name>
<feature type="transmembrane region" description="Helical" evidence="1">
    <location>
        <begin position="172"/>
        <end position="193"/>
    </location>
</feature>
<evidence type="ECO:0000313" key="2">
    <source>
        <dbReference type="EMBL" id="MDN3240022.1"/>
    </source>
</evidence>
<feature type="transmembrane region" description="Helical" evidence="1">
    <location>
        <begin position="102"/>
        <end position="121"/>
    </location>
</feature>
<feature type="transmembrane region" description="Helical" evidence="1">
    <location>
        <begin position="141"/>
        <end position="160"/>
    </location>
</feature>
<dbReference type="RefSeq" id="WP_289957068.1">
    <property type="nucleotide sequence ID" value="NZ_JAUEMJ010000002.1"/>
</dbReference>
<dbReference type="EMBL" id="JAUEMJ010000002">
    <property type="protein sequence ID" value="MDN3240022.1"/>
    <property type="molecule type" value="Genomic_DNA"/>
</dbReference>
<evidence type="ECO:0008006" key="4">
    <source>
        <dbReference type="Google" id="ProtNLM"/>
    </source>
</evidence>
<evidence type="ECO:0000313" key="3">
    <source>
        <dbReference type="Proteomes" id="UP001171902"/>
    </source>
</evidence>
<protein>
    <recommendedName>
        <fullName evidence="4">DUF998 domain-containing protein</fullName>
    </recommendedName>
</protein>
<reference evidence="2" key="1">
    <citation type="submission" date="2023-06" db="EMBL/GenBank/DDBJ databases">
        <title>Gycomyces niveus sp.nov., a novel actinomycete isolated from soil in Shouguang.</title>
        <authorList>
            <person name="Yang X."/>
            <person name="Zhao J."/>
        </authorList>
    </citation>
    <scope>NUCLEOTIDE SEQUENCE</scope>
    <source>
        <strain evidence="2">NEAU C2</strain>
    </source>
</reference>